<name>A0A9Q0AWY5_9PEZI</name>
<accession>A0A9Q0AWY5</accession>
<dbReference type="AlphaFoldDB" id="A0A9Q0AWY5"/>
<sequence length="93" mass="10142">MTWNPTAFREHSFKRTFWAFPSSGRVSPRGYPSMGEVSSLADLPVAAAIARSLSRRKTLNTARCFCGSGTKDEHRAQAPAPLHFVLVFSGLGS</sequence>
<reference evidence="1" key="1">
    <citation type="submission" date="2019-01" db="EMBL/GenBank/DDBJ databases">
        <title>Colletotrichum abscissum LGMF1257.</title>
        <authorList>
            <person name="Baroncelli R."/>
        </authorList>
    </citation>
    <scope>NUCLEOTIDE SEQUENCE</scope>
    <source>
        <strain evidence="1">Ca142</strain>
    </source>
</reference>
<dbReference type="EMBL" id="SDAQ01000085">
    <property type="protein sequence ID" value="KAI3541217.1"/>
    <property type="molecule type" value="Genomic_DNA"/>
</dbReference>
<evidence type="ECO:0000313" key="2">
    <source>
        <dbReference type="Proteomes" id="UP001056436"/>
    </source>
</evidence>
<dbReference type="Proteomes" id="UP001056436">
    <property type="component" value="Unassembled WGS sequence"/>
</dbReference>
<dbReference type="OrthoDB" id="10434769at2759"/>
<proteinExistence type="predicted"/>
<evidence type="ECO:0000313" key="1">
    <source>
        <dbReference type="EMBL" id="KAI3541217.1"/>
    </source>
</evidence>
<keyword evidence="2" id="KW-1185">Reference proteome</keyword>
<comment type="caution">
    <text evidence="1">The sequence shown here is derived from an EMBL/GenBank/DDBJ whole genome shotgun (WGS) entry which is preliminary data.</text>
</comment>
<protein>
    <submittedName>
        <fullName evidence="1">Uncharacterized protein</fullName>
    </submittedName>
</protein>
<organism evidence="1 2">
    <name type="scientific">Colletotrichum abscissum</name>
    <dbReference type="NCBI Taxonomy" id="1671311"/>
    <lineage>
        <taxon>Eukaryota</taxon>
        <taxon>Fungi</taxon>
        <taxon>Dikarya</taxon>
        <taxon>Ascomycota</taxon>
        <taxon>Pezizomycotina</taxon>
        <taxon>Sordariomycetes</taxon>
        <taxon>Hypocreomycetidae</taxon>
        <taxon>Glomerellales</taxon>
        <taxon>Glomerellaceae</taxon>
        <taxon>Colletotrichum</taxon>
        <taxon>Colletotrichum acutatum species complex</taxon>
    </lineage>
</organism>
<gene>
    <name evidence="1" type="ORF">CABS02_10814</name>
</gene>